<dbReference type="AlphaFoldDB" id="A0A0F9BL52"/>
<dbReference type="EMBL" id="LAZR01037290">
    <property type="protein sequence ID" value="KKL22599.1"/>
    <property type="molecule type" value="Genomic_DNA"/>
</dbReference>
<gene>
    <name evidence="1" type="ORF">LCGC14_2433820</name>
</gene>
<sequence length="268" mass="30186">MEVINHSKIGASGAHRFWECEGCVALSEKAKREGKVKDTSKFAMEGTAAHLLAEVCFRTSDVADGYVGSVIEVEDELVKVSQDMADAVQDYLDFVRVILSFNASAVWGFEKEFHLYDVDEEAYGVNDAYVFLPNLKKLFVIDYKHGKGVAVEVKDNKQLLYYAIGALQGNGFNHLKKEVEEIEIVIVQPRKKHKDGNIRSCTYTIQELMDFKHELTGKILATKKPVLQLKAGSWCKFCPAILICEIAEKQTWRQNTTYSVSQAINDFS</sequence>
<dbReference type="InterPro" id="IPR021229">
    <property type="entry name" value="DUF2800"/>
</dbReference>
<organism evidence="1">
    <name type="scientific">marine sediment metagenome</name>
    <dbReference type="NCBI Taxonomy" id="412755"/>
    <lineage>
        <taxon>unclassified sequences</taxon>
        <taxon>metagenomes</taxon>
        <taxon>ecological metagenomes</taxon>
    </lineage>
</organism>
<reference evidence="1" key="1">
    <citation type="journal article" date="2015" name="Nature">
        <title>Complex archaea that bridge the gap between prokaryotes and eukaryotes.</title>
        <authorList>
            <person name="Spang A."/>
            <person name="Saw J.H."/>
            <person name="Jorgensen S.L."/>
            <person name="Zaremba-Niedzwiedzka K."/>
            <person name="Martijn J."/>
            <person name="Lind A.E."/>
            <person name="van Eijk R."/>
            <person name="Schleper C."/>
            <person name="Guy L."/>
            <person name="Ettema T.J."/>
        </authorList>
    </citation>
    <scope>NUCLEOTIDE SEQUENCE</scope>
</reference>
<accession>A0A0F9BL52</accession>
<proteinExistence type="predicted"/>
<dbReference type="Pfam" id="PF10926">
    <property type="entry name" value="DUF2800"/>
    <property type="match status" value="1"/>
</dbReference>
<evidence type="ECO:0000313" key="1">
    <source>
        <dbReference type="EMBL" id="KKL22599.1"/>
    </source>
</evidence>
<protein>
    <recommendedName>
        <fullName evidence="2">PD-(D/E)XK endonuclease-like domain-containing protein</fullName>
    </recommendedName>
</protein>
<comment type="caution">
    <text evidence="1">The sequence shown here is derived from an EMBL/GenBank/DDBJ whole genome shotgun (WGS) entry which is preliminary data.</text>
</comment>
<name>A0A0F9BL52_9ZZZZ</name>
<evidence type="ECO:0008006" key="2">
    <source>
        <dbReference type="Google" id="ProtNLM"/>
    </source>
</evidence>
<dbReference type="Gene3D" id="3.90.320.10">
    <property type="match status" value="1"/>
</dbReference>
<dbReference type="InterPro" id="IPR011604">
    <property type="entry name" value="PDDEXK-like_dom_sf"/>
</dbReference>